<dbReference type="SMART" id="SM00355">
    <property type="entry name" value="ZnF_C2H2"/>
    <property type="match status" value="2"/>
</dbReference>
<proteinExistence type="predicted"/>
<dbReference type="InterPro" id="IPR036236">
    <property type="entry name" value="Znf_C2H2_sf"/>
</dbReference>
<feature type="domain" description="C2H2-type" evidence="9">
    <location>
        <begin position="208"/>
        <end position="235"/>
    </location>
</feature>
<reference evidence="11" key="1">
    <citation type="submission" date="2024-04" db="EMBL/GenBank/DDBJ databases">
        <title>Salinicola lusitanus LLJ914,a marine bacterium isolated from the Okinawa Trough.</title>
        <authorList>
            <person name="Li J."/>
        </authorList>
    </citation>
    <scope>NUCLEOTIDE SEQUENCE [LARGE SCALE GENOMIC DNA]</scope>
</reference>
<feature type="domain" description="C2H2-type" evidence="9">
    <location>
        <begin position="238"/>
        <end position="265"/>
    </location>
</feature>
<keyword evidence="11" id="KW-1185">Reference proteome</keyword>
<evidence type="ECO:0000256" key="3">
    <source>
        <dbReference type="ARBA" id="ARBA00022737"/>
    </source>
</evidence>
<feature type="compositionally biased region" description="Low complexity" evidence="8">
    <location>
        <begin position="188"/>
        <end position="197"/>
    </location>
</feature>
<dbReference type="Proteomes" id="UP001460270">
    <property type="component" value="Unassembled WGS sequence"/>
</dbReference>
<evidence type="ECO:0000256" key="4">
    <source>
        <dbReference type="ARBA" id="ARBA00022771"/>
    </source>
</evidence>
<gene>
    <name evidence="10" type="ORF">WMY93_019018</name>
</gene>
<evidence type="ECO:0000259" key="9">
    <source>
        <dbReference type="PROSITE" id="PS50157"/>
    </source>
</evidence>
<accession>A0AAW0NND3</accession>
<organism evidence="10 11">
    <name type="scientific">Mugilogobius chulae</name>
    <name type="common">yellowstripe goby</name>
    <dbReference type="NCBI Taxonomy" id="88201"/>
    <lineage>
        <taxon>Eukaryota</taxon>
        <taxon>Metazoa</taxon>
        <taxon>Chordata</taxon>
        <taxon>Craniata</taxon>
        <taxon>Vertebrata</taxon>
        <taxon>Euteleostomi</taxon>
        <taxon>Actinopterygii</taxon>
        <taxon>Neopterygii</taxon>
        <taxon>Teleostei</taxon>
        <taxon>Neoteleostei</taxon>
        <taxon>Acanthomorphata</taxon>
        <taxon>Gobiaria</taxon>
        <taxon>Gobiiformes</taxon>
        <taxon>Gobioidei</taxon>
        <taxon>Gobiidae</taxon>
        <taxon>Gobionellinae</taxon>
        <taxon>Mugilogobius</taxon>
    </lineage>
</organism>
<evidence type="ECO:0000256" key="7">
    <source>
        <dbReference type="PROSITE-ProRule" id="PRU00042"/>
    </source>
</evidence>
<dbReference type="GO" id="GO:0000978">
    <property type="term" value="F:RNA polymerase II cis-regulatory region sequence-specific DNA binding"/>
    <property type="evidence" value="ECO:0007669"/>
    <property type="project" value="TreeGrafter"/>
</dbReference>
<dbReference type="EMBL" id="JBBPFD010000014">
    <property type="protein sequence ID" value="KAK7898165.1"/>
    <property type="molecule type" value="Genomic_DNA"/>
</dbReference>
<evidence type="ECO:0000256" key="1">
    <source>
        <dbReference type="ARBA" id="ARBA00004123"/>
    </source>
</evidence>
<feature type="region of interest" description="Disordered" evidence="8">
    <location>
        <begin position="254"/>
        <end position="277"/>
    </location>
</feature>
<dbReference type="PROSITE" id="PS00028">
    <property type="entry name" value="ZINC_FINGER_C2H2_1"/>
    <property type="match status" value="2"/>
</dbReference>
<dbReference type="PANTHER" id="PTHR24388">
    <property type="entry name" value="ZINC FINGER PROTEIN"/>
    <property type="match status" value="1"/>
</dbReference>
<feature type="region of interest" description="Disordered" evidence="8">
    <location>
        <begin position="34"/>
        <end position="86"/>
    </location>
</feature>
<dbReference type="GO" id="GO:0005634">
    <property type="term" value="C:nucleus"/>
    <property type="evidence" value="ECO:0007669"/>
    <property type="project" value="UniProtKB-SubCell"/>
</dbReference>
<feature type="region of interest" description="Disordered" evidence="8">
    <location>
        <begin position="301"/>
        <end position="348"/>
    </location>
</feature>
<dbReference type="InterPro" id="IPR013087">
    <property type="entry name" value="Znf_C2H2_type"/>
</dbReference>
<evidence type="ECO:0000256" key="2">
    <source>
        <dbReference type="ARBA" id="ARBA00022723"/>
    </source>
</evidence>
<evidence type="ECO:0000256" key="5">
    <source>
        <dbReference type="ARBA" id="ARBA00022833"/>
    </source>
</evidence>
<dbReference type="PROSITE" id="PS50157">
    <property type="entry name" value="ZINC_FINGER_C2H2_2"/>
    <property type="match status" value="2"/>
</dbReference>
<dbReference type="GO" id="GO:0008270">
    <property type="term" value="F:zinc ion binding"/>
    <property type="evidence" value="ECO:0007669"/>
    <property type="project" value="UniProtKB-KW"/>
</dbReference>
<feature type="region of interest" description="Disordered" evidence="8">
    <location>
        <begin position="167"/>
        <end position="197"/>
    </location>
</feature>
<keyword evidence="2" id="KW-0479">Metal-binding</keyword>
<sequence length="348" mass="38105">MCEVRGDGALFRFWEGKRVSVKSEEEDKCARALPRLRPRNLPLDLPHNLSLDSPRCQPLDDSPLGDPPLDDSPLGDPPLPLDDSPLVTRPLTTALSVTRPLTTAPSVTCQSPVPSRVPRLPFVWPPRDFTLARFVTKKVFPEGPPEDPHERPHQEHAFQMLHLRNRHQDRRKPAAPHDQSAQESPTESSFAPEKVASSSSSQVQPLSHFCFVCGKGFKSLYHLQRHVTVHSGASASSYSCSVCGVVMKNSQDLMKHMSQHDADETTDQPQDPDQTADQTADLTTDLTADQIIDQTADLTTAGKSSASVFSAVKTSGPRRTSGVTSESTLEKNLSAVQSVGRASRHDSV</sequence>
<evidence type="ECO:0000256" key="6">
    <source>
        <dbReference type="ARBA" id="ARBA00023242"/>
    </source>
</evidence>
<comment type="subcellular location">
    <subcellularLocation>
        <location evidence="1">Nucleus</location>
    </subcellularLocation>
</comment>
<dbReference type="Pfam" id="PF00096">
    <property type="entry name" value="zf-C2H2"/>
    <property type="match status" value="2"/>
</dbReference>
<dbReference type="Gene3D" id="3.30.160.60">
    <property type="entry name" value="Classic Zinc Finger"/>
    <property type="match status" value="1"/>
</dbReference>
<dbReference type="InterPro" id="IPR050527">
    <property type="entry name" value="Snail/Krueppel_Znf"/>
</dbReference>
<feature type="compositionally biased region" description="Basic and acidic residues" evidence="8">
    <location>
        <begin position="254"/>
        <end position="263"/>
    </location>
</feature>
<keyword evidence="4 7" id="KW-0863">Zinc-finger</keyword>
<comment type="caution">
    <text evidence="10">The sequence shown here is derived from an EMBL/GenBank/DDBJ whole genome shotgun (WGS) entry which is preliminary data.</text>
</comment>
<protein>
    <recommendedName>
        <fullName evidence="9">C2H2-type domain-containing protein</fullName>
    </recommendedName>
</protein>
<evidence type="ECO:0000313" key="10">
    <source>
        <dbReference type="EMBL" id="KAK7898165.1"/>
    </source>
</evidence>
<dbReference type="GO" id="GO:0000981">
    <property type="term" value="F:DNA-binding transcription factor activity, RNA polymerase II-specific"/>
    <property type="evidence" value="ECO:0007669"/>
    <property type="project" value="TreeGrafter"/>
</dbReference>
<name>A0AAW0NND3_9GOBI</name>
<evidence type="ECO:0000313" key="11">
    <source>
        <dbReference type="Proteomes" id="UP001460270"/>
    </source>
</evidence>
<dbReference type="SUPFAM" id="SSF57667">
    <property type="entry name" value="beta-beta-alpha zinc fingers"/>
    <property type="match status" value="1"/>
</dbReference>
<keyword evidence="5" id="KW-0862">Zinc</keyword>
<evidence type="ECO:0000256" key="8">
    <source>
        <dbReference type="SAM" id="MobiDB-lite"/>
    </source>
</evidence>
<feature type="compositionally biased region" description="Polar residues" evidence="8">
    <location>
        <begin position="317"/>
        <end position="337"/>
    </location>
</feature>
<dbReference type="PANTHER" id="PTHR24388:SF54">
    <property type="entry name" value="PROTEIN ESCARGOT"/>
    <property type="match status" value="1"/>
</dbReference>
<feature type="compositionally biased region" description="Low complexity" evidence="8">
    <location>
        <begin position="267"/>
        <end position="277"/>
    </location>
</feature>
<dbReference type="AlphaFoldDB" id="A0AAW0NND3"/>
<keyword evidence="6" id="KW-0539">Nucleus</keyword>
<keyword evidence="3" id="KW-0677">Repeat</keyword>
<feature type="compositionally biased region" description="Low complexity" evidence="8">
    <location>
        <begin position="34"/>
        <end position="49"/>
    </location>
</feature>